<feature type="transmembrane region" description="Helical" evidence="2">
    <location>
        <begin position="38"/>
        <end position="60"/>
    </location>
</feature>
<gene>
    <name evidence="3" type="ORF">AVDCRST_MAG39-367</name>
</gene>
<feature type="transmembrane region" description="Helical" evidence="2">
    <location>
        <begin position="80"/>
        <end position="104"/>
    </location>
</feature>
<evidence type="ECO:0000256" key="2">
    <source>
        <dbReference type="SAM" id="Phobius"/>
    </source>
</evidence>
<dbReference type="EMBL" id="CADCVW010000012">
    <property type="protein sequence ID" value="CAA9482760.1"/>
    <property type="molecule type" value="Genomic_DNA"/>
</dbReference>
<keyword evidence="2" id="KW-1133">Transmembrane helix</keyword>
<protein>
    <recommendedName>
        <fullName evidence="4">PhnA-like protein</fullName>
    </recommendedName>
</protein>
<evidence type="ECO:0000256" key="1">
    <source>
        <dbReference type="SAM" id="MobiDB-lite"/>
    </source>
</evidence>
<name>A0A6J4RZT2_9SPHN</name>
<feature type="region of interest" description="Disordered" evidence="1">
    <location>
        <begin position="1"/>
        <end position="22"/>
    </location>
</feature>
<keyword evidence="2" id="KW-0472">Membrane</keyword>
<keyword evidence="2" id="KW-0812">Transmembrane</keyword>
<dbReference type="AlphaFoldDB" id="A0A6J4RZT2"/>
<reference evidence="3" key="1">
    <citation type="submission" date="2020-02" db="EMBL/GenBank/DDBJ databases">
        <authorList>
            <person name="Meier V. D."/>
        </authorList>
    </citation>
    <scope>NUCLEOTIDE SEQUENCE</scope>
    <source>
        <strain evidence="3">AVDCRST_MAG39</strain>
    </source>
</reference>
<evidence type="ECO:0008006" key="4">
    <source>
        <dbReference type="Google" id="ProtNLM"/>
    </source>
</evidence>
<feature type="compositionally biased region" description="Basic and acidic residues" evidence="1">
    <location>
        <begin position="1"/>
        <end position="16"/>
    </location>
</feature>
<accession>A0A6J4RZT2</accession>
<sequence length="326" mass="32297">MDQHPDTPRNRGDLDAPHMTPVTPSEDIRTIAINDIDWGAVFAGAVVALVLQLLLNMFGLGLGLGTVDPGTADGSPSAGALGLGAAIWFVLSGIIASFVGGIAAGRLSGKPREDTGAWHGLVAWAVTTLGVVYLLTTAVSGIVGGTLGAVGGIARGAATTVGGAVQTAAVAAPAAAGEDGVDVAGAVNSVQQQVNEATGGQDPGQLLNTVRAYTSGDPAQQAQAREQAAVTIAQQRGLSIEQARAEVARLEAQTRGQVQQTTQKVAKTADAAAGAASKGSILAALGLVLGALAAWFGGRRGAVHPTVTGLRGTAAGTGGNRGIRVS</sequence>
<proteinExistence type="predicted"/>
<evidence type="ECO:0000313" key="3">
    <source>
        <dbReference type="EMBL" id="CAA9482760.1"/>
    </source>
</evidence>
<organism evidence="3">
    <name type="scientific">uncultured Sphingomonadaceae bacterium</name>
    <dbReference type="NCBI Taxonomy" id="169976"/>
    <lineage>
        <taxon>Bacteria</taxon>
        <taxon>Pseudomonadati</taxon>
        <taxon>Pseudomonadota</taxon>
        <taxon>Alphaproteobacteria</taxon>
        <taxon>Sphingomonadales</taxon>
        <taxon>Sphingomonadaceae</taxon>
        <taxon>environmental samples</taxon>
    </lineage>
</organism>
<feature type="transmembrane region" description="Helical" evidence="2">
    <location>
        <begin position="116"/>
        <end position="135"/>
    </location>
</feature>